<dbReference type="InterPro" id="IPR012341">
    <property type="entry name" value="6hp_glycosidase-like_sf"/>
</dbReference>
<dbReference type="SUPFAM" id="SSF48208">
    <property type="entry name" value="Six-hairpin glycosidases"/>
    <property type="match status" value="1"/>
</dbReference>
<dbReference type="GeneID" id="62165698"/>
<dbReference type="InterPro" id="IPR035396">
    <property type="entry name" value="Bac_rhamnosid6H"/>
</dbReference>
<accession>A0A9P6LHL6</accession>
<comment type="caution">
    <text evidence="2">The sequence shown here is derived from an EMBL/GenBank/DDBJ whole genome shotgun (WGS) entry which is preliminary data.</text>
</comment>
<reference evidence="2" key="2">
    <citation type="submission" date="2020-11" db="EMBL/GenBank/DDBJ databases">
        <title>Whole genome sequencing of Colletotrichum sp.</title>
        <authorList>
            <person name="Li H."/>
        </authorList>
    </citation>
    <scope>NUCLEOTIDE SEQUENCE</scope>
    <source>
        <strain evidence="2">CkLH20</strain>
    </source>
</reference>
<dbReference type="PANTHER" id="PTHR34987">
    <property type="entry name" value="C, PUTATIVE (AFU_ORTHOLOGUE AFUA_3G02880)-RELATED"/>
    <property type="match status" value="1"/>
</dbReference>
<evidence type="ECO:0000259" key="1">
    <source>
        <dbReference type="Pfam" id="PF17389"/>
    </source>
</evidence>
<dbReference type="Gene3D" id="2.60.420.10">
    <property type="entry name" value="Maltose phosphorylase, domain 3"/>
    <property type="match status" value="1"/>
</dbReference>
<dbReference type="OrthoDB" id="6503935at2759"/>
<protein>
    <recommendedName>
        <fullName evidence="1">Alpha-L-rhamnosidase six-hairpin glycosidase domain-containing protein</fullName>
    </recommendedName>
</protein>
<evidence type="ECO:0000313" key="2">
    <source>
        <dbReference type="EMBL" id="KAF9872730.1"/>
    </source>
</evidence>
<sequence length="835" mass="94220">MDLTEYGSAWIWHPDWIDNRPDAAGGFLYFRKTLSISDVPSRPVYINLTADTRYKLYINKRLVHSGPVKGDENRWFYDTIDIRPFLQQGQNQVVIHVLRFFYATTYATSFPRMPIGGLYVRTIDPASEAQLNGDDTWETAVDVSALLRSDEPFDLFLHIFEQVDRRNDVHLSWTSAKGLDIQEDWGVMLPWRLCARMIPPMNLEDVQFNAVNNVQRPIGQAEWESLLLRRSCAANPTQSLRLPSGSKHHVELAVENHTTAFLTLRFASEEASAGSKLSITYSECYEDDPVVVPFARRKGDRTDKSKKIVGPSDSYILGGLATSLDLHPMAPEEEVYQPFHYRTFRYLAIDIEVPEDAEVHVKGVEVVGYGYPLAPKASFDTGDDWVSKLWSVSLRTLQNCMHDCYEDCPFYEQMQYPMDTRSSALFTYLSSGDDRLARQAIVQLHDSFVPSVGLTSSRSVSSVMQRQFIPAFSLYWICMVVDHFEHHADAAFARRFLGVSDAIIETFSSRIDAELGLVRAFNNALWEYTDWTTRWAPQGIPTALRRTGVSTYTNCLFVFALKKLAWLCDKVGRGAESRRYEDAAGTIVRAVRAHCFDGEFFTDGLALELVPAEEFSQHSQVWAVLAGVATGELAVTILERSLAQVDTSAPQDVAPEAISARRLFTPTSISFSFYTLRALAAAGDEVYNKNFHSFWSIWREQIAQNLTTWAEDAVSVRSDCHAWGSAPIHEFLVEVAGIRPAQPGWSVVMFKPRLSLSPRLKASIPVRTSKTTAILEVSWERTSKGRKEEAYVVNLRCSFREASAASFLPVMVCLPGREPHTIEVHSSKTLTIKLP</sequence>
<dbReference type="Gene3D" id="1.50.10.10">
    <property type="match status" value="1"/>
</dbReference>
<dbReference type="AlphaFoldDB" id="A0A9P6LHL6"/>
<keyword evidence="3" id="KW-1185">Reference proteome</keyword>
<dbReference type="GO" id="GO:0003824">
    <property type="term" value="F:catalytic activity"/>
    <property type="evidence" value="ECO:0007669"/>
    <property type="project" value="UniProtKB-ARBA"/>
</dbReference>
<dbReference type="InterPro" id="IPR008928">
    <property type="entry name" value="6-hairpin_glycosidase_sf"/>
</dbReference>
<feature type="domain" description="Alpha-L-rhamnosidase six-hairpin glycosidase" evidence="1">
    <location>
        <begin position="377"/>
        <end position="599"/>
    </location>
</feature>
<dbReference type="SUPFAM" id="SSF49785">
    <property type="entry name" value="Galactose-binding domain-like"/>
    <property type="match status" value="1"/>
</dbReference>
<dbReference type="GO" id="GO:0005975">
    <property type="term" value="P:carbohydrate metabolic process"/>
    <property type="evidence" value="ECO:0007669"/>
    <property type="project" value="InterPro"/>
</dbReference>
<name>A0A9P6LHL6_9PEZI</name>
<dbReference type="InterPro" id="IPR008979">
    <property type="entry name" value="Galactose-bd-like_sf"/>
</dbReference>
<dbReference type="Pfam" id="PF17389">
    <property type="entry name" value="Bac_rhamnosid6H"/>
    <property type="match status" value="1"/>
</dbReference>
<proteinExistence type="predicted"/>
<dbReference type="RefSeq" id="XP_038742191.1">
    <property type="nucleotide sequence ID" value="XM_038892624.1"/>
</dbReference>
<dbReference type="Proteomes" id="UP000781932">
    <property type="component" value="Unassembled WGS sequence"/>
</dbReference>
<evidence type="ECO:0000313" key="3">
    <source>
        <dbReference type="Proteomes" id="UP000781932"/>
    </source>
</evidence>
<dbReference type="PANTHER" id="PTHR34987:SF2">
    <property type="entry name" value="B, PUTATIVE (AFU_ORTHOLOGUE AFUA_7G05040)-RELATED"/>
    <property type="match status" value="1"/>
</dbReference>
<gene>
    <name evidence="2" type="ORF">CkaCkLH20_09909</name>
</gene>
<dbReference type="Gene3D" id="2.60.120.260">
    <property type="entry name" value="Galactose-binding domain-like"/>
    <property type="match status" value="1"/>
</dbReference>
<organism evidence="2 3">
    <name type="scientific">Colletotrichum karsti</name>
    <dbReference type="NCBI Taxonomy" id="1095194"/>
    <lineage>
        <taxon>Eukaryota</taxon>
        <taxon>Fungi</taxon>
        <taxon>Dikarya</taxon>
        <taxon>Ascomycota</taxon>
        <taxon>Pezizomycotina</taxon>
        <taxon>Sordariomycetes</taxon>
        <taxon>Hypocreomycetidae</taxon>
        <taxon>Glomerellales</taxon>
        <taxon>Glomerellaceae</taxon>
        <taxon>Colletotrichum</taxon>
        <taxon>Colletotrichum boninense species complex</taxon>
    </lineage>
</organism>
<reference evidence="2" key="1">
    <citation type="submission" date="2020-03" db="EMBL/GenBank/DDBJ databases">
        <authorList>
            <person name="He L."/>
        </authorList>
    </citation>
    <scope>NUCLEOTIDE SEQUENCE</scope>
    <source>
        <strain evidence="2">CkLH20</strain>
    </source>
</reference>
<dbReference type="EMBL" id="JAATWM020000036">
    <property type="protein sequence ID" value="KAF9872730.1"/>
    <property type="molecule type" value="Genomic_DNA"/>
</dbReference>